<organism evidence="1 2">
    <name type="scientific">Burkholderia vietnamiensis</name>
    <dbReference type="NCBI Taxonomy" id="60552"/>
    <lineage>
        <taxon>Bacteria</taxon>
        <taxon>Pseudomonadati</taxon>
        <taxon>Pseudomonadota</taxon>
        <taxon>Betaproteobacteria</taxon>
        <taxon>Burkholderiales</taxon>
        <taxon>Burkholderiaceae</taxon>
        <taxon>Burkholderia</taxon>
        <taxon>Burkholderia cepacia complex</taxon>
    </lineage>
</organism>
<comment type="caution">
    <text evidence="1">The sequence shown here is derived from an EMBL/GenBank/DDBJ whole genome shotgun (WGS) entry which is preliminary data.</text>
</comment>
<dbReference type="Proteomes" id="UP000237632">
    <property type="component" value="Unassembled WGS sequence"/>
</dbReference>
<accession>A0AA45BCA6</accession>
<evidence type="ECO:0000313" key="1">
    <source>
        <dbReference type="EMBL" id="PRH41460.1"/>
    </source>
</evidence>
<protein>
    <submittedName>
        <fullName evidence="1">Uncharacterized protein</fullName>
    </submittedName>
</protein>
<proteinExistence type="predicted"/>
<dbReference type="EMBL" id="PVHK01000106">
    <property type="protein sequence ID" value="PRH41460.1"/>
    <property type="molecule type" value="Genomic_DNA"/>
</dbReference>
<sequence length="65" mass="7238">MFHRSLLGWMRPLPASARIATIGPRWYQYKLSGYSGIRYTCLALAAPGVPFYVDPFARVVSAAFA</sequence>
<gene>
    <name evidence="1" type="ORF">C6T65_14960</name>
</gene>
<reference evidence="1 2" key="1">
    <citation type="submission" date="2018-03" db="EMBL/GenBank/DDBJ databases">
        <authorList>
            <person name="Nguyen K."/>
            <person name="Fouts D."/>
            <person name="Sutton G."/>
        </authorList>
    </citation>
    <scope>NUCLEOTIDE SEQUENCE [LARGE SCALE GENOMIC DNA]</scope>
    <source>
        <strain evidence="1 2">AU3578</strain>
    </source>
</reference>
<evidence type="ECO:0000313" key="2">
    <source>
        <dbReference type="Proteomes" id="UP000237632"/>
    </source>
</evidence>
<dbReference type="AlphaFoldDB" id="A0AA45BCA6"/>
<name>A0AA45BCA6_BURVI</name>